<gene>
    <name evidence="1" type="ORF">MANES_02G099100</name>
</gene>
<organism evidence="1">
    <name type="scientific">Manihot esculenta</name>
    <name type="common">Cassava</name>
    <name type="synonym">Jatropha manihot</name>
    <dbReference type="NCBI Taxonomy" id="3983"/>
    <lineage>
        <taxon>Eukaryota</taxon>
        <taxon>Viridiplantae</taxon>
        <taxon>Streptophyta</taxon>
        <taxon>Embryophyta</taxon>
        <taxon>Tracheophyta</taxon>
        <taxon>Spermatophyta</taxon>
        <taxon>Magnoliopsida</taxon>
        <taxon>eudicotyledons</taxon>
        <taxon>Gunneridae</taxon>
        <taxon>Pentapetalae</taxon>
        <taxon>rosids</taxon>
        <taxon>fabids</taxon>
        <taxon>Malpighiales</taxon>
        <taxon>Euphorbiaceae</taxon>
        <taxon>Crotonoideae</taxon>
        <taxon>Manihoteae</taxon>
        <taxon>Manihot</taxon>
    </lineage>
</organism>
<proteinExistence type="predicted"/>
<sequence>MNCAKTLQFRLALARCTSCHVAVGIPHVADGTDLNSVSSLLGPTRSIEIVISLGNLQLGKDLRGNVCKKLSKEEPCCLATSRNLQP</sequence>
<reference evidence="1" key="1">
    <citation type="submission" date="2016-02" db="EMBL/GenBank/DDBJ databases">
        <title>WGS assembly of Manihot esculenta.</title>
        <authorList>
            <person name="Bredeson J.V."/>
            <person name="Prochnik S.E."/>
            <person name="Lyons J.B."/>
            <person name="Schmutz J."/>
            <person name="Grimwood J."/>
            <person name="Vrebalov J."/>
            <person name="Bart R.S."/>
            <person name="Amuge T."/>
            <person name="Ferguson M.E."/>
            <person name="Green R."/>
            <person name="Putnam N."/>
            <person name="Stites J."/>
            <person name="Rounsley S."/>
            <person name="Rokhsar D.S."/>
        </authorList>
    </citation>
    <scope>NUCLEOTIDE SEQUENCE [LARGE SCALE GENOMIC DNA]</scope>
    <source>
        <tissue evidence="1">Leaf</tissue>
    </source>
</reference>
<name>A0A2C9WCX1_MANES</name>
<accession>A0A2C9WCX1</accession>
<evidence type="ECO:0000313" key="1">
    <source>
        <dbReference type="EMBL" id="OAY57465.1"/>
    </source>
</evidence>
<dbReference type="EMBL" id="CM004388">
    <property type="protein sequence ID" value="OAY57465.1"/>
    <property type="molecule type" value="Genomic_DNA"/>
</dbReference>
<dbReference type="AlphaFoldDB" id="A0A2C9WCX1"/>
<protein>
    <submittedName>
        <fullName evidence="1">Uncharacterized protein</fullName>
    </submittedName>
</protein>